<feature type="non-terminal residue" evidence="2">
    <location>
        <position position="1"/>
    </location>
</feature>
<proteinExistence type="predicted"/>
<evidence type="ECO:0000256" key="1">
    <source>
        <dbReference type="SAM" id="SignalP"/>
    </source>
</evidence>
<keyword evidence="3" id="KW-1185">Reference proteome</keyword>
<feature type="non-terminal residue" evidence="2">
    <location>
        <position position="109"/>
    </location>
</feature>
<comment type="caution">
    <text evidence="2">The sequence shown here is derived from an EMBL/GenBank/DDBJ whole genome shotgun (WGS) entry which is preliminary data.</text>
</comment>
<dbReference type="Proteomes" id="UP001328107">
    <property type="component" value="Unassembled WGS sequence"/>
</dbReference>
<evidence type="ECO:0000313" key="3">
    <source>
        <dbReference type="Proteomes" id="UP001328107"/>
    </source>
</evidence>
<organism evidence="2 3">
    <name type="scientific">Pristionchus mayeri</name>
    <dbReference type="NCBI Taxonomy" id="1317129"/>
    <lineage>
        <taxon>Eukaryota</taxon>
        <taxon>Metazoa</taxon>
        <taxon>Ecdysozoa</taxon>
        <taxon>Nematoda</taxon>
        <taxon>Chromadorea</taxon>
        <taxon>Rhabditida</taxon>
        <taxon>Rhabditina</taxon>
        <taxon>Diplogasteromorpha</taxon>
        <taxon>Diplogasteroidea</taxon>
        <taxon>Neodiplogasteridae</taxon>
        <taxon>Pristionchus</taxon>
    </lineage>
</organism>
<dbReference type="AlphaFoldDB" id="A0AAN4ZTK1"/>
<dbReference type="EMBL" id="BTRK01000003">
    <property type="protein sequence ID" value="GMR42960.1"/>
    <property type="molecule type" value="Genomic_DNA"/>
</dbReference>
<keyword evidence="1" id="KW-0732">Signal</keyword>
<reference evidence="3" key="1">
    <citation type="submission" date="2022-10" db="EMBL/GenBank/DDBJ databases">
        <title>Genome assembly of Pristionchus species.</title>
        <authorList>
            <person name="Yoshida K."/>
            <person name="Sommer R.J."/>
        </authorList>
    </citation>
    <scope>NUCLEOTIDE SEQUENCE [LARGE SCALE GENOMIC DNA]</scope>
    <source>
        <strain evidence="3">RS5460</strain>
    </source>
</reference>
<name>A0AAN4ZTK1_9BILA</name>
<feature type="chain" id="PRO_5042955542" evidence="1">
    <location>
        <begin position="22"/>
        <end position="109"/>
    </location>
</feature>
<sequence>RILPLLISISCLSSLSSCGRSQKTKMRGFRAVDPRTTAYLAFRIQDPKLSARVRVLDQAALNVSLDFTNYIVDPNQLVQPLLSFNLEDDEVTRAAQLVDQKMLKTLCNV</sequence>
<accession>A0AAN4ZTK1</accession>
<feature type="signal peptide" evidence="1">
    <location>
        <begin position="1"/>
        <end position="21"/>
    </location>
</feature>
<protein>
    <submittedName>
        <fullName evidence="2">Uncharacterized protein</fullName>
    </submittedName>
</protein>
<evidence type="ECO:0000313" key="2">
    <source>
        <dbReference type="EMBL" id="GMR42960.1"/>
    </source>
</evidence>
<gene>
    <name evidence="2" type="ORF">PMAYCL1PPCAC_13155</name>
</gene>